<dbReference type="PANTHER" id="PTHR43143:SF1">
    <property type="entry name" value="SERINE_THREONINE-PROTEIN PHOSPHATASE CPPED1"/>
    <property type="match status" value="1"/>
</dbReference>
<dbReference type="Gene3D" id="3.60.21.10">
    <property type="match status" value="1"/>
</dbReference>
<dbReference type="RefSeq" id="WP_309937989.1">
    <property type="nucleotide sequence ID" value="NZ_JAVDQD010000002.1"/>
</dbReference>
<keyword evidence="3" id="KW-1185">Reference proteome</keyword>
<dbReference type="PROSITE" id="PS51257">
    <property type="entry name" value="PROKAR_LIPOPROTEIN"/>
    <property type="match status" value="1"/>
</dbReference>
<dbReference type="Pfam" id="PF00149">
    <property type="entry name" value="Metallophos"/>
    <property type="match status" value="1"/>
</dbReference>
<dbReference type="Proteomes" id="UP001185092">
    <property type="component" value="Unassembled WGS sequence"/>
</dbReference>
<dbReference type="AlphaFoldDB" id="A0AAE3XL70"/>
<evidence type="ECO:0000313" key="2">
    <source>
        <dbReference type="EMBL" id="MDR6238477.1"/>
    </source>
</evidence>
<gene>
    <name evidence="2" type="ORF">HNQ88_001514</name>
</gene>
<proteinExistence type="predicted"/>
<name>A0AAE3XL70_9BACT</name>
<comment type="caution">
    <text evidence="2">The sequence shown here is derived from an EMBL/GenBank/DDBJ whole genome shotgun (WGS) entry which is preliminary data.</text>
</comment>
<feature type="domain" description="Calcineurin-like phosphoesterase" evidence="1">
    <location>
        <begin position="62"/>
        <end position="239"/>
    </location>
</feature>
<dbReference type="SUPFAM" id="SSF56300">
    <property type="entry name" value="Metallo-dependent phosphatases"/>
    <property type="match status" value="1"/>
</dbReference>
<organism evidence="2 3">
    <name type="scientific">Aureibacter tunicatorum</name>
    <dbReference type="NCBI Taxonomy" id="866807"/>
    <lineage>
        <taxon>Bacteria</taxon>
        <taxon>Pseudomonadati</taxon>
        <taxon>Bacteroidota</taxon>
        <taxon>Cytophagia</taxon>
        <taxon>Cytophagales</taxon>
        <taxon>Persicobacteraceae</taxon>
        <taxon>Aureibacter</taxon>
    </lineage>
</organism>
<sequence length="283" mass="32146">MLARSSYSLIVLLIVAMGISSCELLDYTRYDISLEDNEKDLNQKNLQELSQRPGIAESGNFTFAFITDSQNFFDRLTNAVKHVNNNESYEFALIGGDISEYGMPYELQMSAANLRELNQPFISVIGNHDAIGHGAETFEKMFGPFDFSFVYKRVKIIMINTNKLEFIGNATYEFLKVPDIDWLESELVKTDDFDYSLIVSHIGFYPNDPSIGEENFPLIDTLLSNTEHLVACIHGHGHSNQTTYPLMNKDIPMIQVGAVANKSYSIFEFLRDSVEVKEQIIKF</sequence>
<dbReference type="EMBL" id="JAVDQD010000002">
    <property type="protein sequence ID" value="MDR6238477.1"/>
    <property type="molecule type" value="Genomic_DNA"/>
</dbReference>
<dbReference type="InterPro" id="IPR029052">
    <property type="entry name" value="Metallo-depent_PP-like"/>
</dbReference>
<dbReference type="GO" id="GO:0016787">
    <property type="term" value="F:hydrolase activity"/>
    <property type="evidence" value="ECO:0007669"/>
    <property type="project" value="InterPro"/>
</dbReference>
<dbReference type="InterPro" id="IPR051918">
    <property type="entry name" value="STPP_CPPED1"/>
</dbReference>
<evidence type="ECO:0000313" key="3">
    <source>
        <dbReference type="Proteomes" id="UP001185092"/>
    </source>
</evidence>
<protein>
    <submittedName>
        <fullName evidence="2">3',5'-cyclic AMP phosphodiesterase CpdA</fullName>
    </submittedName>
</protein>
<accession>A0AAE3XL70</accession>
<dbReference type="PANTHER" id="PTHR43143">
    <property type="entry name" value="METALLOPHOSPHOESTERASE, CALCINEURIN SUPERFAMILY"/>
    <property type="match status" value="1"/>
</dbReference>
<evidence type="ECO:0000259" key="1">
    <source>
        <dbReference type="Pfam" id="PF00149"/>
    </source>
</evidence>
<dbReference type="InterPro" id="IPR004843">
    <property type="entry name" value="Calcineurin-like_PHP"/>
</dbReference>
<reference evidence="2" key="1">
    <citation type="submission" date="2023-07" db="EMBL/GenBank/DDBJ databases">
        <title>Genomic Encyclopedia of Type Strains, Phase IV (KMG-IV): sequencing the most valuable type-strain genomes for metagenomic binning, comparative biology and taxonomic classification.</title>
        <authorList>
            <person name="Goeker M."/>
        </authorList>
    </citation>
    <scope>NUCLEOTIDE SEQUENCE</scope>
    <source>
        <strain evidence="2">DSM 26174</strain>
    </source>
</reference>